<evidence type="ECO:0000313" key="1">
    <source>
        <dbReference type="EMBL" id="GBP94014.1"/>
    </source>
</evidence>
<evidence type="ECO:0000313" key="2">
    <source>
        <dbReference type="Proteomes" id="UP000299102"/>
    </source>
</evidence>
<sequence>MTPRSASEVTLEKLEDDVKLTMIHLKINNGYARKAKYERDIRFVKGDSSRLTILLEPHRLWIQFGYCRYRCAATRWQNGLSLSDSGSRHSITRVREYAQGVVFAEIHGFFELSASKHVVQIFSALYLIFKQATSFTLEEAASGGSARNGGRLFDKLGVCDGRRSTGCSTA</sequence>
<keyword evidence="2" id="KW-1185">Reference proteome</keyword>
<dbReference type="Proteomes" id="UP000299102">
    <property type="component" value="Unassembled WGS sequence"/>
</dbReference>
<dbReference type="AlphaFoldDB" id="A0A4C2A469"/>
<reference evidence="1 2" key="1">
    <citation type="journal article" date="2019" name="Commun. Biol.">
        <title>The bagworm genome reveals a unique fibroin gene that provides high tensile strength.</title>
        <authorList>
            <person name="Kono N."/>
            <person name="Nakamura H."/>
            <person name="Ohtoshi R."/>
            <person name="Tomita M."/>
            <person name="Numata K."/>
            <person name="Arakawa K."/>
        </authorList>
    </citation>
    <scope>NUCLEOTIDE SEQUENCE [LARGE SCALE GENOMIC DNA]</scope>
</reference>
<gene>
    <name evidence="1" type="ORF">EVAR_90725_1</name>
</gene>
<proteinExistence type="predicted"/>
<organism evidence="1 2">
    <name type="scientific">Eumeta variegata</name>
    <name type="common">Bagworm moth</name>
    <name type="synonym">Eumeta japonica</name>
    <dbReference type="NCBI Taxonomy" id="151549"/>
    <lineage>
        <taxon>Eukaryota</taxon>
        <taxon>Metazoa</taxon>
        <taxon>Ecdysozoa</taxon>
        <taxon>Arthropoda</taxon>
        <taxon>Hexapoda</taxon>
        <taxon>Insecta</taxon>
        <taxon>Pterygota</taxon>
        <taxon>Neoptera</taxon>
        <taxon>Endopterygota</taxon>
        <taxon>Lepidoptera</taxon>
        <taxon>Glossata</taxon>
        <taxon>Ditrysia</taxon>
        <taxon>Tineoidea</taxon>
        <taxon>Psychidae</taxon>
        <taxon>Oiketicinae</taxon>
        <taxon>Eumeta</taxon>
    </lineage>
</organism>
<name>A0A4C2A469_EUMVA</name>
<protein>
    <submittedName>
        <fullName evidence="1">Uncharacterized protein</fullName>
    </submittedName>
</protein>
<accession>A0A4C2A469</accession>
<comment type="caution">
    <text evidence="1">The sequence shown here is derived from an EMBL/GenBank/DDBJ whole genome shotgun (WGS) entry which is preliminary data.</text>
</comment>
<dbReference type="EMBL" id="BGZK01002446">
    <property type="protein sequence ID" value="GBP94014.1"/>
    <property type="molecule type" value="Genomic_DNA"/>
</dbReference>